<dbReference type="AlphaFoldDB" id="A0A1R1PYU9"/>
<gene>
    <name evidence="10" type="ORF">AX774_g287</name>
</gene>
<proteinExistence type="inferred from homology"/>
<evidence type="ECO:0000256" key="6">
    <source>
        <dbReference type="ARBA" id="ARBA00023128"/>
    </source>
</evidence>
<dbReference type="Gene3D" id="1.50.40.10">
    <property type="entry name" value="Mitochondrial carrier domain"/>
    <property type="match status" value="1"/>
</dbReference>
<dbReference type="InterPro" id="IPR018108">
    <property type="entry name" value="MCP_transmembrane"/>
</dbReference>
<comment type="subcellular location">
    <subcellularLocation>
        <location evidence="1">Mitochondrion membrane</location>
        <topology evidence="1">Multi-pass membrane protein</topology>
    </subcellularLocation>
</comment>
<evidence type="ECO:0000256" key="7">
    <source>
        <dbReference type="ARBA" id="ARBA00023136"/>
    </source>
</evidence>
<dbReference type="SUPFAM" id="SSF103506">
    <property type="entry name" value="Mitochondrial carrier"/>
    <property type="match status" value="1"/>
</dbReference>
<keyword evidence="4 8" id="KW-0812">Transmembrane</keyword>
<dbReference type="GO" id="GO:0015093">
    <property type="term" value="F:ferrous iron transmembrane transporter activity"/>
    <property type="evidence" value="ECO:0007669"/>
    <property type="project" value="TreeGrafter"/>
</dbReference>
<evidence type="ECO:0000256" key="2">
    <source>
        <dbReference type="ARBA" id="ARBA00006375"/>
    </source>
</evidence>
<evidence type="ECO:0000256" key="5">
    <source>
        <dbReference type="ARBA" id="ARBA00022989"/>
    </source>
</evidence>
<dbReference type="PANTHER" id="PTHR45758:SF4">
    <property type="entry name" value="MITOFERRIN-1"/>
    <property type="match status" value="1"/>
</dbReference>
<keyword evidence="5" id="KW-1133">Transmembrane helix</keyword>
<dbReference type="GO" id="GO:0031966">
    <property type="term" value="C:mitochondrial membrane"/>
    <property type="evidence" value="ECO:0007669"/>
    <property type="project" value="UniProtKB-SubCell"/>
</dbReference>
<keyword evidence="11" id="KW-1185">Reference proteome</keyword>
<dbReference type="InterPro" id="IPR023395">
    <property type="entry name" value="MCP_dom_sf"/>
</dbReference>
<reference evidence="11" key="1">
    <citation type="submission" date="2017-01" db="EMBL/GenBank/DDBJ databases">
        <authorList>
            <person name="Wang Y."/>
            <person name="White M."/>
            <person name="Kvist S."/>
            <person name="Moncalvo J.-M."/>
        </authorList>
    </citation>
    <scope>NUCLEOTIDE SEQUENCE [LARGE SCALE GENOMIC DNA]</scope>
    <source>
        <strain evidence="11">COL-18-3</strain>
    </source>
</reference>
<comment type="caution">
    <text evidence="10">The sequence shown here is derived from an EMBL/GenBank/DDBJ whole genome shotgun (WGS) entry which is preliminary data.</text>
</comment>
<keyword evidence="3 9" id="KW-0813">Transport</keyword>
<name>A0A1R1PYU9_ZANCU</name>
<dbReference type="Pfam" id="PF00153">
    <property type="entry name" value="Mito_carr"/>
    <property type="match status" value="1"/>
</dbReference>
<evidence type="ECO:0000256" key="4">
    <source>
        <dbReference type="ARBA" id="ARBA00022692"/>
    </source>
</evidence>
<sequence length="122" mass="13373">MTLPFQTIHFGLYDVFKKSMNPDNKYSPFTHVTAGALSGGVAAAITNPVDCAKTLLQTRGASHDSSIKNVSGIIKPIKIIVSTYGVKGLFRGVIPRVVYVMPGTGISWLTYEYFKRFLSKNN</sequence>
<keyword evidence="7 8" id="KW-0472">Membrane</keyword>
<dbReference type="PANTHER" id="PTHR45758">
    <property type="entry name" value="MITOFERRIN-1-RELATED"/>
    <property type="match status" value="1"/>
</dbReference>
<evidence type="ECO:0000256" key="3">
    <source>
        <dbReference type="ARBA" id="ARBA00022448"/>
    </source>
</evidence>
<protein>
    <submittedName>
        <fullName evidence="10">Mitochondrial RNA-splicing protein MRS4</fullName>
    </submittedName>
</protein>
<evidence type="ECO:0000313" key="10">
    <source>
        <dbReference type="EMBL" id="OMH86146.1"/>
    </source>
</evidence>
<comment type="similarity">
    <text evidence="2 9">Belongs to the mitochondrial carrier (TC 2.A.29) family.</text>
</comment>
<accession>A0A1R1PYU9</accession>
<evidence type="ECO:0000256" key="1">
    <source>
        <dbReference type="ARBA" id="ARBA00004225"/>
    </source>
</evidence>
<evidence type="ECO:0000256" key="9">
    <source>
        <dbReference type="RuleBase" id="RU000488"/>
    </source>
</evidence>
<keyword evidence="6" id="KW-0496">Mitochondrion</keyword>
<evidence type="ECO:0000313" key="11">
    <source>
        <dbReference type="Proteomes" id="UP000188320"/>
    </source>
</evidence>
<dbReference type="EMBL" id="LSSK01000013">
    <property type="protein sequence ID" value="OMH86146.1"/>
    <property type="molecule type" value="Genomic_DNA"/>
</dbReference>
<dbReference type="GO" id="GO:0048250">
    <property type="term" value="P:iron import into the mitochondrion"/>
    <property type="evidence" value="ECO:0007669"/>
    <property type="project" value="TreeGrafter"/>
</dbReference>
<dbReference type="OrthoDB" id="43906at2759"/>
<organism evidence="10 11">
    <name type="scientific">Zancudomyces culisetae</name>
    <name type="common">Gut fungus</name>
    <name type="synonym">Smittium culisetae</name>
    <dbReference type="NCBI Taxonomy" id="1213189"/>
    <lineage>
        <taxon>Eukaryota</taxon>
        <taxon>Fungi</taxon>
        <taxon>Fungi incertae sedis</taxon>
        <taxon>Zoopagomycota</taxon>
        <taxon>Kickxellomycotina</taxon>
        <taxon>Harpellomycetes</taxon>
        <taxon>Harpellales</taxon>
        <taxon>Legeriomycetaceae</taxon>
        <taxon>Zancudomyces</taxon>
    </lineage>
</organism>
<feature type="repeat" description="Solcar" evidence="8">
    <location>
        <begin position="26"/>
        <end position="117"/>
    </location>
</feature>
<evidence type="ECO:0000256" key="8">
    <source>
        <dbReference type="PROSITE-ProRule" id="PRU00282"/>
    </source>
</evidence>
<dbReference type="Proteomes" id="UP000188320">
    <property type="component" value="Unassembled WGS sequence"/>
</dbReference>
<dbReference type="PROSITE" id="PS50920">
    <property type="entry name" value="SOLCAR"/>
    <property type="match status" value="1"/>
</dbReference>